<dbReference type="GO" id="GO:0003677">
    <property type="term" value="F:DNA binding"/>
    <property type="evidence" value="ECO:0007669"/>
    <property type="project" value="UniProtKB-KW"/>
</dbReference>
<dbReference type="InterPro" id="IPR036388">
    <property type="entry name" value="WH-like_DNA-bd_sf"/>
</dbReference>
<dbReference type="PANTHER" id="PTHR38445:SF12">
    <property type="entry name" value="GNTR-FAMILY TRANSCRIPTIONAL REGULATOR"/>
    <property type="match status" value="1"/>
</dbReference>
<dbReference type="AlphaFoldDB" id="A8SJ53"/>
<evidence type="ECO:0000256" key="3">
    <source>
        <dbReference type="ARBA" id="ARBA00023163"/>
    </source>
</evidence>
<reference evidence="5 6" key="1">
    <citation type="submission" date="2007-09" db="EMBL/GenBank/DDBJ databases">
        <title>Draft genome sequence of Peptostreptococcus micros (ATCC 33270).</title>
        <authorList>
            <person name="Sudarsanam P."/>
            <person name="Ley R."/>
            <person name="Guruge J."/>
            <person name="Turnbaugh P.J."/>
            <person name="Mahowald M."/>
            <person name="Liep D."/>
            <person name="Gordon J."/>
        </authorList>
    </citation>
    <scope>NUCLEOTIDE SEQUENCE [LARGE SCALE GENOMIC DNA]</scope>
    <source>
        <strain evidence="5 6">ATCC 33270</strain>
    </source>
</reference>
<dbReference type="Gene3D" id="1.10.10.10">
    <property type="entry name" value="Winged helix-like DNA-binding domain superfamily/Winged helix DNA-binding domain"/>
    <property type="match status" value="1"/>
</dbReference>
<evidence type="ECO:0000256" key="1">
    <source>
        <dbReference type="ARBA" id="ARBA00023015"/>
    </source>
</evidence>
<keyword evidence="1" id="KW-0805">Transcription regulation</keyword>
<accession>A8SJ53</accession>
<dbReference type="SMART" id="SM00345">
    <property type="entry name" value="HTH_GNTR"/>
    <property type="match status" value="1"/>
</dbReference>
<dbReference type="PROSITE" id="PS50949">
    <property type="entry name" value="HTH_GNTR"/>
    <property type="match status" value="1"/>
</dbReference>
<comment type="caution">
    <text evidence="5">The sequence shown here is derived from an EMBL/GenBank/DDBJ whole genome shotgun (WGS) entry which is preliminary data.</text>
</comment>
<dbReference type="EMBL" id="ABEE02000015">
    <property type="protein sequence ID" value="EDP24602.1"/>
    <property type="molecule type" value="Genomic_DNA"/>
</dbReference>
<keyword evidence="2" id="KW-0238">DNA-binding</keyword>
<dbReference type="InterPro" id="IPR000524">
    <property type="entry name" value="Tscrpt_reg_HTH_GntR"/>
</dbReference>
<dbReference type="GO" id="GO:0003700">
    <property type="term" value="F:DNA-binding transcription factor activity"/>
    <property type="evidence" value="ECO:0007669"/>
    <property type="project" value="InterPro"/>
</dbReference>
<dbReference type="Pfam" id="PF00392">
    <property type="entry name" value="GntR"/>
    <property type="match status" value="1"/>
</dbReference>
<evidence type="ECO:0000313" key="5">
    <source>
        <dbReference type="EMBL" id="EDP24602.1"/>
    </source>
</evidence>
<evidence type="ECO:0000313" key="6">
    <source>
        <dbReference type="Proteomes" id="UP000003162"/>
    </source>
</evidence>
<reference evidence="5 6" key="2">
    <citation type="submission" date="2007-09" db="EMBL/GenBank/DDBJ databases">
        <authorList>
            <person name="Fulton L."/>
            <person name="Clifton S."/>
            <person name="Fulton B."/>
            <person name="Xu J."/>
            <person name="Minx P."/>
            <person name="Pepin K.H."/>
            <person name="Johnson M."/>
            <person name="Thiruvilangam P."/>
            <person name="Bhonagiri V."/>
            <person name="Nash W.E."/>
            <person name="Mardis E.R."/>
            <person name="Wilson R.K."/>
        </authorList>
    </citation>
    <scope>NUCLEOTIDE SEQUENCE [LARGE SCALE GENOMIC DNA]</scope>
    <source>
        <strain evidence="5 6">ATCC 33270</strain>
    </source>
</reference>
<feature type="domain" description="HTH gntR-type" evidence="4">
    <location>
        <begin position="13"/>
        <end position="81"/>
    </location>
</feature>
<dbReference type="PANTHER" id="PTHR38445">
    <property type="entry name" value="HTH-TYPE TRANSCRIPTIONAL REPRESSOR YTRA"/>
    <property type="match status" value="1"/>
</dbReference>
<keyword evidence="3" id="KW-0804">Transcription</keyword>
<evidence type="ECO:0000256" key="2">
    <source>
        <dbReference type="ARBA" id="ARBA00023125"/>
    </source>
</evidence>
<dbReference type="SUPFAM" id="SSF46785">
    <property type="entry name" value="Winged helix' DNA-binding domain"/>
    <property type="match status" value="1"/>
</dbReference>
<dbReference type="Proteomes" id="UP000003162">
    <property type="component" value="Unassembled WGS sequence"/>
</dbReference>
<dbReference type="InterPro" id="IPR036390">
    <property type="entry name" value="WH_DNA-bd_sf"/>
</dbReference>
<dbReference type="CDD" id="cd07377">
    <property type="entry name" value="WHTH_GntR"/>
    <property type="match status" value="1"/>
</dbReference>
<gene>
    <name evidence="5" type="ORF">PEPMIC_00455</name>
</gene>
<dbReference type="HOGENOM" id="CLU_017584_10_2_9"/>
<name>A8SJ53_9FIRM</name>
<sequence length="119" mass="13708">MREMFFIDTLSEVPIYTQICNGIIKEIAEGNLKNGDELPSVRQLAKDFGINPMTVNKAYGILKSENVIEIDRRVGSIVYVRCTEKNIENIKENLQNLINEVKMRNLGKEFLLDLIERSF</sequence>
<organism evidence="5 6">
    <name type="scientific">Parvimonas micra ATCC 33270</name>
    <dbReference type="NCBI Taxonomy" id="411465"/>
    <lineage>
        <taxon>Bacteria</taxon>
        <taxon>Bacillati</taxon>
        <taxon>Bacillota</taxon>
        <taxon>Tissierellia</taxon>
        <taxon>Tissierellales</taxon>
        <taxon>Peptoniphilaceae</taxon>
        <taxon>Parvimonas</taxon>
    </lineage>
</organism>
<proteinExistence type="predicted"/>
<dbReference type="eggNOG" id="COG1725">
    <property type="taxonomic scope" value="Bacteria"/>
</dbReference>
<evidence type="ECO:0000259" key="4">
    <source>
        <dbReference type="PROSITE" id="PS50949"/>
    </source>
</evidence>
<protein>
    <submittedName>
        <fullName evidence="5">Transcriptional regulator, GntR family</fullName>
    </submittedName>
</protein>